<dbReference type="PANTHER" id="PTHR32361:SF9">
    <property type="entry name" value="FERRIC REDUCTASE TRANSMEMBRANE COMPONENT 3-RELATED"/>
    <property type="match status" value="1"/>
</dbReference>
<keyword evidence="5" id="KW-0349">Heme</keyword>
<dbReference type="Gene3D" id="3.40.50.80">
    <property type="entry name" value="Nucleotide-binding domain of ferredoxin-NADP reductase (FNR) module"/>
    <property type="match status" value="1"/>
</dbReference>
<dbReference type="PANTHER" id="PTHR32361">
    <property type="entry name" value="FERRIC/CUPRIC REDUCTASE TRANSMEMBRANE COMPONENT"/>
    <property type="match status" value="1"/>
</dbReference>
<reference evidence="21" key="1">
    <citation type="journal article" date="2013" name="Genome Announc.">
        <title>Genome sequence of the food spoilage yeast Zygosaccharomyces bailii CLIB 213(T).</title>
        <authorList>
            <person name="Galeote V."/>
            <person name="Bigey F."/>
            <person name="Devillers H."/>
            <person name="Neuveglise C."/>
            <person name="Dequin S."/>
        </authorList>
    </citation>
    <scope>NUCLEOTIDE SEQUENCE [LARGE SCALE GENOMIC DNA]</scope>
    <source>
        <strain evidence="21">CLIB 213 / ATCC 58445 / CBS 680 / CCRC 21525 / NBRC 1098 / NCYC 1416 / NRRL Y-2227</strain>
    </source>
</reference>
<dbReference type="Pfam" id="PF08022">
    <property type="entry name" value="FAD_binding_8"/>
    <property type="match status" value="1"/>
</dbReference>
<dbReference type="InterPro" id="IPR013112">
    <property type="entry name" value="FAD-bd_8"/>
</dbReference>
<evidence type="ECO:0000256" key="18">
    <source>
        <dbReference type="SAM" id="Phobius"/>
    </source>
</evidence>
<organism evidence="20 21">
    <name type="scientific">Zygosaccharomyces bailii (strain CLIB 213 / ATCC 58445 / CBS 680 / BCRC 21525 / NBRC 1098 / NCYC 1416 / NRRL Y-2227)</name>
    <dbReference type="NCBI Taxonomy" id="1333698"/>
    <lineage>
        <taxon>Eukaryota</taxon>
        <taxon>Fungi</taxon>
        <taxon>Dikarya</taxon>
        <taxon>Ascomycota</taxon>
        <taxon>Saccharomycotina</taxon>
        <taxon>Saccharomycetes</taxon>
        <taxon>Saccharomycetales</taxon>
        <taxon>Saccharomycetaceae</taxon>
        <taxon>Zygosaccharomyces</taxon>
    </lineage>
</organism>
<feature type="transmembrane region" description="Helical" evidence="18">
    <location>
        <begin position="148"/>
        <end position="168"/>
    </location>
</feature>
<comment type="similarity">
    <text evidence="3">Belongs to the ferric reductase (FRE) family.</text>
</comment>
<dbReference type="GO" id="GO:0000293">
    <property type="term" value="F:ferric-chelate reductase activity"/>
    <property type="evidence" value="ECO:0007669"/>
    <property type="project" value="UniProtKB-ARBA"/>
</dbReference>
<dbReference type="InterPro" id="IPR013121">
    <property type="entry name" value="Fe_red_NAD-bd_6"/>
</dbReference>
<keyword evidence="8" id="KW-0274">FAD</keyword>
<dbReference type="AlphaFoldDB" id="A0A8J2T8D9"/>
<dbReference type="InterPro" id="IPR017927">
    <property type="entry name" value="FAD-bd_FR_type"/>
</dbReference>
<gene>
    <name evidence="20" type="ORF">BN860_00298g</name>
</gene>
<evidence type="ECO:0000256" key="10">
    <source>
        <dbReference type="ARBA" id="ARBA00022982"/>
    </source>
</evidence>
<dbReference type="GO" id="GO:0015677">
    <property type="term" value="P:copper ion import"/>
    <property type="evidence" value="ECO:0007669"/>
    <property type="project" value="TreeGrafter"/>
</dbReference>
<dbReference type="GO" id="GO:0006879">
    <property type="term" value="P:intracellular iron ion homeostasis"/>
    <property type="evidence" value="ECO:0007669"/>
    <property type="project" value="TreeGrafter"/>
</dbReference>
<dbReference type="GO" id="GO:0005886">
    <property type="term" value="C:plasma membrane"/>
    <property type="evidence" value="ECO:0007669"/>
    <property type="project" value="TreeGrafter"/>
</dbReference>
<comment type="cofactor">
    <cofactor evidence="1">
        <name>FAD</name>
        <dbReference type="ChEBI" id="CHEBI:57692"/>
    </cofactor>
</comment>
<keyword evidence="16" id="KW-0325">Glycoprotein</keyword>
<feature type="region of interest" description="Disordered" evidence="17">
    <location>
        <begin position="531"/>
        <end position="562"/>
    </location>
</feature>
<dbReference type="PROSITE" id="PS51384">
    <property type="entry name" value="FAD_FR"/>
    <property type="match status" value="1"/>
</dbReference>
<dbReference type="SFLD" id="SFLDG01168">
    <property type="entry name" value="Ferric_reductase_subgroup_(FRE"/>
    <property type="match status" value="1"/>
</dbReference>
<accession>A0A8J2T8D9</accession>
<evidence type="ECO:0000256" key="6">
    <source>
        <dbReference type="ARBA" id="ARBA00022630"/>
    </source>
</evidence>
<sequence length="651" mass="74585">MSFNGTQFIHQANGGNNAAAAAGIAAAVIASVTRNGVATPVQRAKSTKSQNPVYVKHSAQLRQMNMKRGQWWGAGLMGFWALLVLVSSIEHLGSRFFPNAMMKWKQAMARSPMARLWRKHVTMPALLNNKHTTRNIVGGVLPTRFESLTLFCYFVLIVIGEAVNYSYYSHDTYWTEKRQQISRYVGDRSAIMTMFILIPTYLFAGRKNFLLWLTGWKMSTFYAFHKWLARMAIFSAFVHTITMLINSYWIKKIHTRKYTKWWRWGSVAMVCGGIILFQSAPLIRTRMYDVFLYGHIVLACFFLIGVWIHTQTLGYGEYAYSIAAVWCFDRFMRFMKISQFGLRLAHIKLVSEDILVMTVPSVLTLKKPSAGSFGYVYFLEGWNFFQSHPFSVIQEDNGDIKLLIRVKNGITKKVYSRLLNNPDQMCYTRVAIEGFYGEYKPAFSYDQVIMIGGGNGVVGLYEYVKDIAQKKKDGKCNVKFVKFYWTVRHWHSIEWLLPELLKLKEFDFVQPIVYVTRQESRGKGGERLAYALDENPSTPSDRSQDEIEVNEEGTTPEPDDKEETKIKADIVGVTAEVNSESDLPHVEFRSSRPNVAELLHEDINELDSSDNIMVMSCAHNNMCDDVRKSVACEVGEQRIGRIDLAELLQVW</sequence>
<feature type="domain" description="FAD-binding FR-type" evidence="19">
    <location>
        <begin position="337"/>
        <end position="442"/>
    </location>
</feature>
<evidence type="ECO:0000256" key="8">
    <source>
        <dbReference type="ARBA" id="ARBA00022827"/>
    </source>
</evidence>
<evidence type="ECO:0000256" key="13">
    <source>
        <dbReference type="ARBA" id="ARBA00023004"/>
    </source>
</evidence>
<feature type="transmembrane region" description="Helical" evidence="18">
    <location>
        <begin position="71"/>
        <end position="89"/>
    </location>
</feature>
<keyword evidence="5" id="KW-0479">Metal-binding</keyword>
<evidence type="ECO:0000256" key="12">
    <source>
        <dbReference type="ARBA" id="ARBA00023002"/>
    </source>
</evidence>
<dbReference type="GO" id="GO:0006826">
    <property type="term" value="P:iron ion transport"/>
    <property type="evidence" value="ECO:0007669"/>
    <property type="project" value="TreeGrafter"/>
</dbReference>
<keyword evidence="14" id="KW-0406">Ion transport</keyword>
<evidence type="ECO:0000256" key="2">
    <source>
        <dbReference type="ARBA" id="ARBA00004141"/>
    </source>
</evidence>
<evidence type="ECO:0000256" key="3">
    <source>
        <dbReference type="ARBA" id="ARBA00006278"/>
    </source>
</evidence>
<dbReference type="Proteomes" id="UP000019375">
    <property type="component" value="Unassembled WGS sequence"/>
</dbReference>
<keyword evidence="6" id="KW-0285">Flavoprotein</keyword>
<keyword evidence="12" id="KW-0560">Oxidoreductase</keyword>
<dbReference type="SUPFAM" id="SSF52343">
    <property type="entry name" value="Ferredoxin reductase-like, C-terminal NADP-linked domain"/>
    <property type="match status" value="1"/>
</dbReference>
<dbReference type="CDD" id="cd06186">
    <property type="entry name" value="NOX_Duox_like_FAD_NADP"/>
    <property type="match status" value="1"/>
</dbReference>
<feature type="transmembrane region" description="Helical" evidence="18">
    <location>
        <begin position="227"/>
        <end position="249"/>
    </location>
</feature>
<evidence type="ECO:0000256" key="15">
    <source>
        <dbReference type="ARBA" id="ARBA00023136"/>
    </source>
</evidence>
<evidence type="ECO:0000259" key="19">
    <source>
        <dbReference type="PROSITE" id="PS51384"/>
    </source>
</evidence>
<protein>
    <submittedName>
        <fullName evidence="20">ZYBA0S08-00298g1_1</fullName>
    </submittedName>
</protein>
<dbReference type="Pfam" id="PF01794">
    <property type="entry name" value="Ferric_reduct"/>
    <property type="match status" value="1"/>
</dbReference>
<dbReference type="EMBL" id="HG316461">
    <property type="protein sequence ID" value="CDF90675.1"/>
    <property type="molecule type" value="Genomic_DNA"/>
</dbReference>
<feature type="transmembrane region" description="Helical" evidence="18">
    <location>
        <begin position="189"/>
        <end position="207"/>
    </location>
</feature>
<evidence type="ECO:0000256" key="5">
    <source>
        <dbReference type="ARBA" id="ARBA00022617"/>
    </source>
</evidence>
<evidence type="ECO:0000256" key="16">
    <source>
        <dbReference type="ARBA" id="ARBA00023180"/>
    </source>
</evidence>
<feature type="transmembrane region" description="Helical" evidence="18">
    <location>
        <begin position="261"/>
        <end position="278"/>
    </location>
</feature>
<keyword evidence="7 18" id="KW-0812">Transmembrane</keyword>
<dbReference type="SFLD" id="SFLDS00052">
    <property type="entry name" value="Ferric_Reductase_Domain"/>
    <property type="match status" value="1"/>
</dbReference>
<keyword evidence="10" id="KW-0249">Electron transport</keyword>
<evidence type="ECO:0000256" key="11">
    <source>
        <dbReference type="ARBA" id="ARBA00022989"/>
    </source>
</evidence>
<evidence type="ECO:0000256" key="7">
    <source>
        <dbReference type="ARBA" id="ARBA00022692"/>
    </source>
</evidence>
<keyword evidence="15 18" id="KW-0472">Membrane</keyword>
<keyword evidence="9" id="KW-0521">NADP</keyword>
<keyword evidence="11 18" id="KW-1133">Transmembrane helix</keyword>
<dbReference type="InterPro" id="IPR013130">
    <property type="entry name" value="Fe3_Rdtase_TM_dom"/>
</dbReference>
<keyword evidence="13" id="KW-0408">Iron</keyword>
<evidence type="ECO:0000256" key="4">
    <source>
        <dbReference type="ARBA" id="ARBA00022448"/>
    </source>
</evidence>
<dbReference type="InterPro" id="IPR051410">
    <property type="entry name" value="Ferric/Cupric_Reductase"/>
</dbReference>
<dbReference type="InterPro" id="IPR039261">
    <property type="entry name" value="FNR_nucleotide-bd"/>
</dbReference>
<evidence type="ECO:0000256" key="9">
    <source>
        <dbReference type="ARBA" id="ARBA00022857"/>
    </source>
</evidence>
<comment type="subcellular location">
    <subcellularLocation>
        <location evidence="2">Membrane</location>
        <topology evidence="2">Multi-pass membrane protein</topology>
    </subcellularLocation>
</comment>
<evidence type="ECO:0000256" key="17">
    <source>
        <dbReference type="SAM" id="MobiDB-lite"/>
    </source>
</evidence>
<dbReference type="OrthoDB" id="4494341at2759"/>
<keyword evidence="21" id="KW-1185">Reference proteome</keyword>
<dbReference type="Pfam" id="PF08030">
    <property type="entry name" value="NAD_binding_6"/>
    <property type="match status" value="1"/>
</dbReference>
<feature type="transmembrane region" description="Helical" evidence="18">
    <location>
        <begin position="290"/>
        <end position="308"/>
    </location>
</feature>
<evidence type="ECO:0000313" key="21">
    <source>
        <dbReference type="Proteomes" id="UP000019375"/>
    </source>
</evidence>
<keyword evidence="4" id="KW-0813">Transport</keyword>
<proteinExistence type="inferred from homology"/>
<evidence type="ECO:0000313" key="20">
    <source>
        <dbReference type="EMBL" id="CDF90675.1"/>
    </source>
</evidence>
<evidence type="ECO:0000256" key="1">
    <source>
        <dbReference type="ARBA" id="ARBA00001974"/>
    </source>
</evidence>
<name>A0A8J2T8D9_ZYGB2</name>
<evidence type="ECO:0000256" key="14">
    <source>
        <dbReference type="ARBA" id="ARBA00023065"/>
    </source>
</evidence>